<dbReference type="RefSeq" id="WP_108346760.1">
    <property type="nucleotide sequence ID" value="NZ_PYXZ01000013.1"/>
</dbReference>
<keyword evidence="2" id="KW-0547">Nucleotide-binding</keyword>
<dbReference type="PANTHER" id="PTHR43289">
    <property type="entry name" value="MITOGEN-ACTIVATED PROTEIN KINASE KINASE KINASE 20-RELATED"/>
    <property type="match status" value="1"/>
</dbReference>
<gene>
    <name evidence="6" type="ORF">C7S10_21105</name>
</gene>
<keyword evidence="7" id="KW-1185">Reference proteome</keyword>
<evidence type="ECO:0000256" key="3">
    <source>
        <dbReference type="ARBA" id="ARBA00022777"/>
    </source>
</evidence>
<dbReference type="PROSITE" id="PS50011">
    <property type="entry name" value="PROTEIN_KINASE_DOM"/>
    <property type="match status" value="1"/>
</dbReference>
<accession>A0A2R7YRK9</accession>
<keyword evidence="1" id="KW-0808">Transferase</keyword>
<keyword evidence="3 6" id="KW-0418">Kinase</keyword>
<comment type="caution">
    <text evidence="6">The sequence shown here is derived from an EMBL/GenBank/DDBJ whole genome shotgun (WGS) entry which is preliminary data.</text>
</comment>
<evidence type="ECO:0000256" key="2">
    <source>
        <dbReference type="ARBA" id="ARBA00022741"/>
    </source>
</evidence>
<dbReference type="GO" id="GO:0005524">
    <property type="term" value="F:ATP binding"/>
    <property type="evidence" value="ECO:0007669"/>
    <property type="project" value="UniProtKB-KW"/>
</dbReference>
<protein>
    <submittedName>
        <fullName evidence="6">Serine/threonine protein kinase</fullName>
    </submittedName>
</protein>
<name>A0A2R7YRK9_9ACTN</name>
<dbReference type="AlphaFoldDB" id="A0A2R7YRK9"/>
<dbReference type="Pfam" id="PF00069">
    <property type="entry name" value="Pkinase"/>
    <property type="match status" value="1"/>
</dbReference>
<dbReference type="EMBL" id="PYXZ01000013">
    <property type="protein sequence ID" value="PUA78981.1"/>
    <property type="molecule type" value="Genomic_DNA"/>
</dbReference>
<evidence type="ECO:0000313" key="6">
    <source>
        <dbReference type="EMBL" id="PUA78981.1"/>
    </source>
</evidence>
<proteinExistence type="predicted"/>
<dbReference type="Gene3D" id="3.30.200.20">
    <property type="entry name" value="Phosphorylase Kinase, domain 1"/>
    <property type="match status" value="1"/>
</dbReference>
<reference evidence="6 7" key="1">
    <citation type="submission" date="2018-03" db="EMBL/GenBank/DDBJ databases">
        <authorList>
            <person name="Keele B.F."/>
        </authorList>
    </citation>
    <scope>NUCLEOTIDE SEQUENCE [LARGE SCALE GENOMIC DNA]</scope>
    <source>
        <strain evidence="6 7">IB-3</strain>
    </source>
</reference>
<feature type="domain" description="Protein kinase" evidence="5">
    <location>
        <begin position="21"/>
        <end position="276"/>
    </location>
</feature>
<dbReference type="GO" id="GO:0004674">
    <property type="term" value="F:protein serine/threonine kinase activity"/>
    <property type="evidence" value="ECO:0007669"/>
    <property type="project" value="UniProtKB-KW"/>
</dbReference>
<dbReference type="Gene3D" id="1.10.510.10">
    <property type="entry name" value="Transferase(Phosphotransferase) domain 1"/>
    <property type="match status" value="1"/>
</dbReference>
<keyword evidence="6" id="KW-0723">Serine/threonine-protein kinase</keyword>
<dbReference type="InterPro" id="IPR011009">
    <property type="entry name" value="Kinase-like_dom_sf"/>
</dbReference>
<evidence type="ECO:0000259" key="5">
    <source>
        <dbReference type="PROSITE" id="PS50011"/>
    </source>
</evidence>
<dbReference type="PANTHER" id="PTHR43289:SF34">
    <property type="entry name" value="SERINE_THREONINE-PROTEIN KINASE YBDM-RELATED"/>
    <property type="match status" value="1"/>
</dbReference>
<organism evidence="6 7">
    <name type="scientific">Nocardioides currus</name>
    <dbReference type="NCBI Taxonomy" id="2133958"/>
    <lineage>
        <taxon>Bacteria</taxon>
        <taxon>Bacillati</taxon>
        <taxon>Actinomycetota</taxon>
        <taxon>Actinomycetes</taxon>
        <taxon>Propionibacteriales</taxon>
        <taxon>Nocardioidaceae</taxon>
        <taxon>Nocardioides</taxon>
    </lineage>
</organism>
<keyword evidence="4" id="KW-0067">ATP-binding</keyword>
<evidence type="ECO:0000313" key="7">
    <source>
        <dbReference type="Proteomes" id="UP000244867"/>
    </source>
</evidence>
<dbReference type="SUPFAM" id="SSF56112">
    <property type="entry name" value="Protein kinase-like (PK-like)"/>
    <property type="match status" value="1"/>
</dbReference>
<dbReference type="OrthoDB" id="9762169at2"/>
<dbReference type="InterPro" id="IPR000719">
    <property type="entry name" value="Prot_kinase_dom"/>
</dbReference>
<sequence length="284" mass="30369">MSALATEPSVLAPGTEIVPGHRVVEHLSRGGALDVYEVWSEERLCSCIAKTVRPDRADVERVRDRLLLEGRLLGELAHPHLPRAFATVEGPVPVVLLETNVGLTLEEVVDLRLRRLPVVDLCHLGRQLASALHYLHAHGYLHLDVRPANVMAHGGVATLIDLSIARPPGPVRRGTGTREYMAPEQARGDLVCAATDVWGLGATLFEAATGIAPFAPLDEDEDGPFAAGECLQLVRPAPAPSSLGRRLPAAFSRLLRDCLADDPAARPGILDVHDVLGELAGTAT</sequence>
<dbReference type="Proteomes" id="UP000244867">
    <property type="component" value="Unassembled WGS sequence"/>
</dbReference>
<evidence type="ECO:0000256" key="1">
    <source>
        <dbReference type="ARBA" id="ARBA00022679"/>
    </source>
</evidence>
<evidence type="ECO:0000256" key="4">
    <source>
        <dbReference type="ARBA" id="ARBA00022840"/>
    </source>
</evidence>
<dbReference type="CDD" id="cd14014">
    <property type="entry name" value="STKc_PknB_like"/>
    <property type="match status" value="1"/>
</dbReference>